<feature type="region of interest" description="Disordered" evidence="1">
    <location>
        <begin position="13"/>
        <end position="40"/>
    </location>
</feature>
<dbReference type="HOGENOM" id="CLU_013084_2_1_1"/>
<keyword evidence="3" id="KW-1185">Reference proteome</keyword>
<name>A0A074RM29_9AGAM</name>
<sequence>MLETEYVDQYELNNRQRGSKTAAGNTPLENTEDDLAPPSACAPRWKNARNENAKGTFDMLDETGIFTVLCRHGVVLVMADMIKSGERAKYPLAAFSKVVHAHGKNILICYDIGCQHATTAQNHPLTRELVRENHTEYIVGAFPGYAHERPCQLNWHPLWRTGAGMDDLEGCERWFSHSNGVARCTQHGTKYNRRLQIWQHIIVSDKDALANLGKFLYNNLQSATSQMEDSLQHRNQAMLKFQLKLEDFSTFVDCKRQYLASPPSASTENLDTIEYLTTLEEIDKCQYVLVAEIDKLNQSPMSAVARSKRPINVDNAIATRRRYLTNKVLLHMTNAYQLELKLEISSRWTKGSQEWEEAEKLCRNDKLKTIVDKLEHLCIERIFELEKYLHGNTGYNLRELISKSLATRSNALKAAVDEYNEIARSSTPPREEISTRKVMDLTKVADFQLLREYREEILTQKWTIPAIREATTHALRVERAREEIMRVQVEVRRLETWMRDEAYHLAETLRRLEAQNSPLAHALRPQLEYQMRVNSMTDKYIQRIKNHPEFKGDPKCGVRKLDANPLGFTLIPESGLTGMDLDEMRDDGQSDDDLENEMERLLEGYDQIALVLNE</sequence>
<proteinExistence type="predicted"/>
<dbReference type="Pfam" id="PF18758">
    <property type="entry name" value="KDZ"/>
    <property type="match status" value="1"/>
</dbReference>
<comment type="caution">
    <text evidence="2">The sequence shown here is derived from an EMBL/GenBank/DDBJ whole genome shotgun (WGS) entry which is preliminary data.</text>
</comment>
<dbReference type="EMBL" id="AZST01001121">
    <property type="protein sequence ID" value="KEP46400.1"/>
    <property type="molecule type" value="Genomic_DNA"/>
</dbReference>
<dbReference type="PANTHER" id="PTHR33096:SF1">
    <property type="entry name" value="CXC1-LIKE CYSTEINE CLUSTER ASSOCIATED WITH KDZ TRANSPOSASES DOMAIN-CONTAINING PROTEIN"/>
    <property type="match status" value="1"/>
</dbReference>
<accession>A0A074RM29</accession>
<dbReference type="InterPro" id="IPR040521">
    <property type="entry name" value="KDZ"/>
</dbReference>
<dbReference type="OrthoDB" id="2505969at2759"/>
<evidence type="ECO:0000313" key="3">
    <source>
        <dbReference type="Proteomes" id="UP000027456"/>
    </source>
</evidence>
<evidence type="ECO:0000313" key="2">
    <source>
        <dbReference type="EMBL" id="KEP46400.1"/>
    </source>
</evidence>
<organism evidence="2 3">
    <name type="scientific">Rhizoctonia solani 123E</name>
    <dbReference type="NCBI Taxonomy" id="1423351"/>
    <lineage>
        <taxon>Eukaryota</taxon>
        <taxon>Fungi</taxon>
        <taxon>Dikarya</taxon>
        <taxon>Basidiomycota</taxon>
        <taxon>Agaricomycotina</taxon>
        <taxon>Agaricomycetes</taxon>
        <taxon>Cantharellales</taxon>
        <taxon>Ceratobasidiaceae</taxon>
        <taxon>Rhizoctonia</taxon>
    </lineage>
</organism>
<reference evidence="2 3" key="1">
    <citation type="submission" date="2013-12" db="EMBL/GenBank/DDBJ databases">
        <authorList>
            <person name="Cubeta M."/>
            <person name="Pakala S."/>
            <person name="Fedorova N."/>
            <person name="Thomas E."/>
            <person name="Dean R."/>
            <person name="Jabaji S."/>
            <person name="Neate S."/>
            <person name="Toda T."/>
            <person name="Tavantzis S."/>
            <person name="Vilgalys R."/>
            <person name="Bharathan N."/>
            <person name="Pakala S."/>
            <person name="Losada L.S."/>
            <person name="Zafar N."/>
            <person name="Nierman W."/>
        </authorList>
    </citation>
    <scope>NUCLEOTIDE SEQUENCE [LARGE SCALE GENOMIC DNA]</scope>
    <source>
        <strain evidence="2 3">123E</strain>
    </source>
</reference>
<protein>
    <submittedName>
        <fullName evidence="2">Uncharacterized protein</fullName>
    </submittedName>
</protein>
<dbReference type="Proteomes" id="UP000027456">
    <property type="component" value="Unassembled WGS sequence"/>
</dbReference>
<evidence type="ECO:0000256" key="1">
    <source>
        <dbReference type="SAM" id="MobiDB-lite"/>
    </source>
</evidence>
<dbReference type="AlphaFoldDB" id="A0A074RM29"/>
<dbReference type="PANTHER" id="PTHR33096">
    <property type="entry name" value="CXC2 DOMAIN-CONTAINING PROTEIN"/>
    <property type="match status" value="1"/>
</dbReference>
<gene>
    <name evidence="2" type="ORF">V565_200910</name>
</gene>